<dbReference type="EMBL" id="BMJQ01000018">
    <property type="protein sequence ID" value="GGF42447.1"/>
    <property type="molecule type" value="Genomic_DNA"/>
</dbReference>
<feature type="region of interest" description="Disordered" evidence="1">
    <location>
        <begin position="1"/>
        <end position="26"/>
    </location>
</feature>
<dbReference type="Proteomes" id="UP000646365">
    <property type="component" value="Unassembled WGS sequence"/>
</dbReference>
<feature type="compositionally biased region" description="Polar residues" evidence="1">
    <location>
        <begin position="1"/>
        <end position="10"/>
    </location>
</feature>
<protein>
    <submittedName>
        <fullName evidence="2">Uncharacterized protein</fullName>
    </submittedName>
</protein>
<sequence>MRAFDNQLTGNRPIRRTPEEKQKQLRQLKQQLEMLPARAQDVTRQAIKTKIAELEAELATLTKPGASSTHGDRPRR</sequence>
<reference evidence="2" key="1">
    <citation type="journal article" date="2014" name="Int. J. Syst. Evol. Microbiol.">
        <title>Complete genome sequence of Corynebacterium casei LMG S-19264T (=DSM 44701T), isolated from a smear-ripened cheese.</title>
        <authorList>
            <consortium name="US DOE Joint Genome Institute (JGI-PGF)"/>
            <person name="Walter F."/>
            <person name="Albersmeier A."/>
            <person name="Kalinowski J."/>
            <person name="Ruckert C."/>
        </authorList>
    </citation>
    <scope>NUCLEOTIDE SEQUENCE</scope>
    <source>
        <strain evidence="2">CGMCC 1.15725</strain>
    </source>
</reference>
<name>A0A8J3E4Y0_9PROT</name>
<reference evidence="2" key="2">
    <citation type="submission" date="2020-09" db="EMBL/GenBank/DDBJ databases">
        <authorList>
            <person name="Sun Q."/>
            <person name="Zhou Y."/>
        </authorList>
    </citation>
    <scope>NUCLEOTIDE SEQUENCE</scope>
    <source>
        <strain evidence="2">CGMCC 1.15725</strain>
    </source>
</reference>
<comment type="caution">
    <text evidence="2">The sequence shown here is derived from an EMBL/GenBank/DDBJ whole genome shotgun (WGS) entry which is preliminary data.</text>
</comment>
<organism evidence="2 3">
    <name type="scientific">Aliidongia dinghuensis</name>
    <dbReference type="NCBI Taxonomy" id="1867774"/>
    <lineage>
        <taxon>Bacteria</taxon>
        <taxon>Pseudomonadati</taxon>
        <taxon>Pseudomonadota</taxon>
        <taxon>Alphaproteobacteria</taxon>
        <taxon>Rhodospirillales</taxon>
        <taxon>Dongiaceae</taxon>
        <taxon>Aliidongia</taxon>
    </lineage>
</organism>
<evidence type="ECO:0000256" key="1">
    <source>
        <dbReference type="SAM" id="MobiDB-lite"/>
    </source>
</evidence>
<gene>
    <name evidence="2" type="ORF">GCM10011611_56100</name>
</gene>
<proteinExistence type="predicted"/>
<dbReference type="AlphaFoldDB" id="A0A8J3E4Y0"/>
<evidence type="ECO:0000313" key="2">
    <source>
        <dbReference type="EMBL" id="GGF42447.1"/>
    </source>
</evidence>
<keyword evidence="3" id="KW-1185">Reference proteome</keyword>
<evidence type="ECO:0000313" key="3">
    <source>
        <dbReference type="Proteomes" id="UP000646365"/>
    </source>
</evidence>
<accession>A0A8J3E4Y0</accession>
<dbReference type="RefSeq" id="WP_189051478.1">
    <property type="nucleotide sequence ID" value="NZ_BMJQ01000018.1"/>
</dbReference>